<dbReference type="GeneID" id="93066957"/>
<evidence type="ECO:0000313" key="14">
    <source>
        <dbReference type="EMBL" id="XDJ86482.1"/>
    </source>
</evidence>
<protein>
    <submittedName>
        <fullName evidence="17">4-hydroxyphenylpyruvate dioxygenase</fullName>
    </submittedName>
</protein>
<evidence type="ECO:0000256" key="1">
    <source>
        <dbReference type="ARBA" id="ARBA00022723"/>
    </source>
</evidence>
<evidence type="ECO:0000313" key="5">
    <source>
        <dbReference type="EMBL" id="XDJ56612.1"/>
    </source>
</evidence>
<dbReference type="EMBL" id="CP158270">
    <property type="protein sequence ID" value="XDJ91390.1"/>
    <property type="molecule type" value="Genomic_DNA"/>
</dbReference>
<dbReference type="EMBL" id="CP158265">
    <property type="protein sequence ID" value="XDJ77115.1"/>
    <property type="molecule type" value="Genomic_DNA"/>
</dbReference>
<dbReference type="EMBL" id="CP158269">
    <property type="protein sequence ID" value="XDJ87446.1"/>
    <property type="molecule type" value="Genomic_DNA"/>
</dbReference>
<dbReference type="EMBL" id="CP158271">
    <property type="protein sequence ID" value="XDJ94621.1"/>
    <property type="molecule type" value="Genomic_DNA"/>
</dbReference>
<evidence type="ECO:0000313" key="6">
    <source>
        <dbReference type="EMBL" id="XDJ59297.1"/>
    </source>
</evidence>
<dbReference type="EMBL" id="CP158272">
    <property type="protein sequence ID" value="XDJ98412.1"/>
    <property type="molecule type" value="Genomic_DNA"/>
</dbReference>
<evidence type="ECO:0000313" key="13">
    <source>
        <dbReference type="EMBL" id="XDJ81943.1"/>
    </source>
</evidence>
<evidence type="ECO:0000313" key="15">
    <source>
        <dbReference type="EMBL" id="XDJ87446.1"/>
    </source>
</evidence>
<evidence type="ECO:0000313" key="11">
    <source>
        <dbReference type="EMBL" id="XDJ74116.1"/>
    </source>
</evidence>
<evidence type="ECO:0000313" key="4">
    <source>
        <dbReference type="EMBL" id="XDJ54002.1"/>
    </source>
</evidence>
<evidence type="ECO:0000313" key="17">
    <source>
        <dbReference type="EMBL" id="XDJ94621.1"/>
    </source>
</evidence>
<dbReference type="InterPro" id="IPR029068">
    <property type="entry name" value="Glyas_Bleomycin-R_OHBP_Dase"/>
</dbReference>
<evidence type="ECO:0000313" key="8">
    <source>
        <dbReference type="EMBL" id="XDJ62866.1"/>
    </source>
</evidence>
<feature type="domain" description="VOC" evidence="2">
    <location>
        <begin position="15"/>
        <end position="131"/>
    </location>
</feature>
<evidence type="ECO:0000313" key="3">
    <source>
        <dbReference type="EMBL" id="XDJ44169.1"/>
    </source>
</evidence>
<dbReference type="EMBL" id="CP158268">
    <property type="protein sequence ID" value="XDJ86482.1"/>
    <property type="molecule type" value="Genomic_DNA"/>
</dbReference>
<reference evidence="17" key="1">
    <citation type="submission" date="2024-05" db="EMBL/GenBank/DDBJ databases">
        <authorList>
            <person name="Luo Y.-C."/>
            <person name="Nicholds J."/>
            <person name="Mortimer T."/>
            <person name="Maboni G."/>
        </authorList>
    </citation>
    <scope>NUCLEOTIDE SEQUENCE</scope>
    <source>
        <strain evidence="18">124370</strain>
        <strain evidence="19">124566</strain>
        <strain evidence="17">124953</strain>
        <strain evidence="16">130308</strain>
        <strain evidence="15">130416</strain>
        <strain evidence="14">140124</strain>
        <strain evidence="13">143751</strain>
        <strain evidence="12">143769</strain>
        <strain evidence="11">143811</strain>
        <strain evidence="10">143936</strain>
        <strain evidence="9">145849</strain>
        <strain evidence="8">145850</strain>
        <strain evidence="7">145852</strain>
        <strain evidence="6">148131</strain>
        <strain evidence="5">150221</strain>
        <strain evidence="4">150964</strain>
        <strain evidence="3">153271</strain>
    </source>
</reference>
<dbReference type="EMBL" id="CP158263">
    <property type="protein sequence ID" value="XDJ71848.1"/>
    <property type="molecule type" value="Genomic_DNA"/>
</dbReference>
<evidence type="ECO:0000313" key="19">
    <source>
        <dbReference type="EMBL" id="XDJ98412.1"/>
    </source>
</evidence>
<dbReference type="GO" id="GO:0046872">
    <property type="term" value="F:metal ion binding"/>
    <property type="evidence" value="ECO:0007669"/>
    <property type="project" value="UniProtKB-KW"/>
</dbReference>
<keyword evidence="17" id="KW-0560">Oxidoreductase</keyword>
<dbReference type="SUPFAM" id="SSF54593">
    <property type="entry name" value="Glyoxalase/Bleomycin resistance protein/Dihydroxybiphenyl dioxygenase"/>
    <property type="match status" value="2"/>
</dbReference>
<dbReference type="Gene3D" id="3.10.180.10">
    <property type="entry name" value="2,3-Dihydroxybiphenyl 1,2-Dioxygenase, domain 1"/>
    <property type="match status" value="2"/>
</dbReference>
<gene>
    <name evidence="6" type="ORF">ABRY90_05170</name>
    <name evidence="9" type="ORF">ABRY91_11350</name>
    <name evidence="7" type="ORF">ABRY92_08005</name>
    <name evidence="17" type="ORF">ABRY95_06385</name>
    <name evidence="13" type="ORF">ABRY96_09635</name>
    <name evidence="11" type="ORF">ABRY97_10950</name>
    <name evidence="15" type="ORF">ABRY98_10965</name>
    <name evidence="5" type="ORF">ABRZ00_05445</name>
    <name evidence="4" type="ORF">ABRZ01_05835</name>
    <name evidence="3" type="ORF">ABRZ02_10930</name>
    <name evidence="8" type="ORF">ABRZ03_08985</name>
    <name evidence="18" type="ORF">ABRZ05_11855</name>
    <name evidence="10" type="ORF">ABRZ06_13235</name>
    <name evidence="14" type="ORF">ABRZ08_06545</name>
    <name evidence="12" type="ORF">ABRZ10_13400</name>
    <name evidence="19" type="ORF">ABRZ11_11510</name>
    <name evidence="16" type="ORF">ABRZ12_03620</name>
</gene>
<evidence type="ECO:0000313" key="18">
    <source>
        <dbReference type="EMBL" id="XDJ95764.1"/>
    </source>
</evidence>
<dbReference type="EMBL" id="CP158260">
    <property type="protein sequence ID" value="XDJ62866.1"/>
    <property type="molecule type" value="Genomic_DNA"/>
</dbReference>
<dbReference type="EMBL" id="CP158273">
    <property type="protein sequence ID" value="XDJ95764.1"/>
    <property type="molecule type" value="Genomic_DNA"/>
</dbReference>
<dbReference type="CDD" id="cd08342">
    <property type="entry name" value="HPPD_N_like"/>
    <property type="match status" value="1"/>
</dbReference>
<keyword evidence="17" id="KW-0223">Dioxygenase</keyword>
<dbReference type="KEGG" id="cgin:ABRZ00_05445"/>
<dbReference type="Pfam" id="PF14696">
    <property type="entry name" value="Glyoxalase_5"/>
    <property type="match status" value="1"/>
</dbReference>
<organism evidence="17">
    <name type="scientific">Castellaniella ginsengisoli</name>
    <dbReference type="NCBI Taxonomy" id="546114"/>
    <lineage>
        <taxon>Bacteria</taxon>
        <taxon>Pseudomonadati</taxon>
        <taxon>Pseudomonadota</taxon>
        <taxon>Betaproteobacteria</taxon>
        <taxon>Burkholderiales</taxon>
        <taxon>Alcaligenaceae</taxon>
        <taxon>Castellaniella</taxon>
    </lineage>
</organism>
<dbReference type="RefSeq" id="WP_368642688.1">
    <property type="nucleotide sequence ID" value="NZ_CP158253.1"/>
</dbReference>
<evidence type="ECO:0000313" key="16">
    <source>
        <dbReference type="EMBL" id="XDJ91390.1"/>
    </source>
</evidence>
<dbReference type="EMBL" id="CP158256">
    <property type="protein sequence ID" value="XDJ54002.1"/>
    <property type="molecule type" value="Genomic_DNA"/>
</dbReference>
<dbReference type="EMBL" id="CP158257">
    <property type="protein sequence ID" value="XDJ56612.1"/>
    <property type="molecule type" value="Genomic_DNA"/>
</dbReference>
<dbReference type="PROSITE" id="PS51819">
    <property type="entry name" value="VOC"/>
    <property type="match status" value="1"/>
</dbReference>
<evidence type="ECO:0000313" key="10">
    <source>
        <dbReference type="EMBL" id="XDJ71848.1"/>
    </source>
</evidence>
<dbReference type="EMBL" id="CP158253">
    <property type="protein sequence ID" value="XDJ44169.1"/>
    <property type="molecule type" value="Genomic_DNA"/>
</dbReference>
<evidence type="ECO:0000313" key="9">
    <source>
        <dbReference type="EMBL" id="XDJ65997.1"/>
    </source>
</evidence>
<sequence length="295" mass="32305">MSDSDEDTNPAGVLGIEFVEYLSRQPDTLGGALEQLGFRLIARHRSRAVRLYRQGTMNIIVNADAATLAEHPAVESDRIQAVALHVADAAQAYNHCLRQGAHPVPTRAAAMELNIPGISGVGDSVLYLVERRPGFSIYDVDFDYLTPDHDAPALVPGLHFFGLVHYIDPGRTPYWTDFYARLLGCRALPPDTRFGILPRGTILRGPGGRFHLQLVEPSGDALFDVKWDEQFARLAFGVPDVPYAVRTLAARAVPFDDNEFSHPDACGAVALGLSYDVNFELVRNGSAAPEPDRSR</sequence>
<dbReference type="EMBL" id="CP158266">
    <property type="protein sequence ID" value="XDJ81943.1"/>
    <property type="molecule type" value="Genomic_DNA"/>
</dbReference>
<accession>A0AB39GWM5</accession>
<evidence type="ECO:0000313" key="12">
    <source>
        <dbReference type="EMBL" id="XDJ77115.1"/>
    </source>
</evidence>
<dbReference type="InterPro" id="IPR037523">
    <property type="entry name" value="VOC_core"/>
</dbReference>
<evidence type="ECO:0000313" key="7">
    <source>
        <dbReference type="EMBL" id="XDJ59967.1"/>
    </source>
</evidence>
<dbReference type="InterPro" id="IPR041736">
    <property type="entry name" value="4OHPhenylPyrv_dOase_N"/>
</dbReference>
<dbReference type="EMBL" id="CP158261">
    <property type="protein sequence ID" value="XDJ65997.1"/>
    <property type="molecule type" value="Genomic_DNA"/>
</dbReference>
<dbReference type="EMBL" id="CP158264">
    <property type="protein sequence ID" value="XDJ74116.1"/>
    <property type="molecule type" value="Genomic_DNA"/>
</dbReference>
<dbReference type="EMBL" id="CP158259">
    <property type="protein sequence ID" value="XDJ59967.1"/>
    <property type="molecule type" value="Genomic_DNA"/>
</dbReference>
<dbReference type="GO" id="GO:0051213">
    <property type="term" value="F:dioxygenase activity"/>
    <property type="evidence" value="ECO:0007669"/>
    <property type="project" value="UniProtKB-KW"/>
</dbReference>
<name>A0AB39GWM5_9BURK</name>
<keyword evidence="1" id="KW-0479">Metal-binding</keyword>
<proteinExistence type="predicted"/>
<dbReference type="AlphaFoldDB" id="A0AB39GWM5"/>
<dbReference type="EMBL" id="CP158258">
    <property type="protein sequence ID" value="XDJ59297.1"/>
    <property type="molecule type" value="Genomic_DNA"/>
</dbReference>
<evidence type="ECO:0000259" key="2">
    <source>
        <dbReference type="PROSITE" id="PS51819"/>
    </source>
</evidence>